<keyword evidence="15" id="KW-1185">Reference proteome</keyword>
<keyword evidence="5" id="KW-0964">Secreted</keyword>
<dbReference type="PANTHER" id="PTHR18952">
    <property type="entry name" value="CARBONIC ANHYDRASE"/>
    <property type="match status" value="1"/>
</dbReference>
<dbReference type="OrthoDB" id="429145at2759"/>
<feature type="chain" id="PRO_5027162063" description="Carbonic anhydrase" evidence="11">
    <location>
        <begin position="22"/>
        <end position="384"/>
    </location>
</feature>
<dbReference type="GO" id="GO:0005886">
    <property type="term" value="C:plasma membrane"/>
    <property type="evidence" value="ECO:0007669"/>
    <property type="project" value="TreeGrafter"/>
</dbReference>
<feature type="compositionally biased region" description="Polar residues" evidence="12">
    <location>
        <begin position="357"/>
        <end position="368"/>
    </location>
</feature>
<evidence type="ECO:0000313" key="14">
    <source>
        <dbReference type="EMBL" id="CAC5405231.1"/>
    </source>
</evidence>
<organism evidence="14 15">
    <name type="scientific">Mytilus coruscus</name>
    <name type="common">Sea mussel</name>
    <dbReference type="NCBI Taxonomy" id="42192"/>
    <lineage>
        <taxon>Eukaryota</taxon>
        <taxon>Metazoa</taxon>
        <taxon>Spiralia</taxon>
        <taxon>Lophotrochozoa</taxon>
        <taxon>Mollusca</taxon>
        <taxon>Bivalvia</taxon>
        <taxon>Autobranchia</taxon>
        <taxon>Pteriomorphia</taxon>
        <taxon>Mytilida</taxon>
        <taxon>Mytiloidea</taxon>
        <taxon>Mytilidae</taxon>
        <taxon>Mytilinae</taxon>
        <taxon>Mytilus</taxon>
    </lineage>
</organism>
<dbReference type="FunFam" id="3.10.200.10:FF:000003">
    <property type="entry name" value="Carbonic anhydrase 12"/>
    <property type="match status" value="1"/>
</dbReference>
<dbReference type="PROSITE" id="PS51144">
    <property type="entry name" value="ALPHA_CA_2"/>
    <property type="match status" value="1"/>
</dbReference>
<dbReference type="Pfam" id="PF00194">
    <property type="entry name" value="Carb_anhydrase"/>
    <property type="match status" value="1"/>
</dbReference>
<proteinExistence type="inferred from homology"/>
<comment type="function">
    <text evidence="1 11">Reversible hydration of carbon dioxide.</text>
</comment>
<evidence type="ECO:0000256" key="10">
    <source>
        <dbReference type="ARBA" id="ARBA00048348"/>
    </source>
</evidence>
<feature type="domain" description="Alpha-carbonic anhydrase" evidence="13">
    <location>
        <begin position="24"/>
        <end position="280"/>
    </location>
</feature>
<comment type="catalytic activity">
    <reaction evidence="10 11">
        <text>hydrogencarbonate + H(+) = CO2 + H2O</text>
        <dbReference type="Rhea" id="RHEA:10748"/>
        <dbReference type="ChEBI" id="CHEBI:15377"/>
        <dbReference type="ChEBI" id="CHEBI:15378"/>
        <dbReference type="ChEBI" id="CHEBI:16526"/>
        <dbReference type="ChEBI" id="CHEBI:17544"/>
        <dbReference type="EC" id="4.2.1.1"/>
    </reaction>
</comment>
<evidence type="ECO:0000256" key="1">
    <source>
        <dbReference type="ARBA" id="ARBA00002904"/>
    </source>
</evidence>
<dbReference type="InterPro" id="IPR023561">
    <property type="entry name" value="Carbonic_anhydrase_a-class"/>
</dbReference>
<dbReference type="InterPro" id="IPR036398">
    <property type="entry name" value="CA_dom_sf"/>
</dbReference>
<comment type="subcellular location">
    <subcellularLocation>
        <location evidence="2">Secreted</location>
    </subcellularLocation>
</comment>
<evidence type="ECO:0000256" key="11">
    <source>
        <dbReference type="RuleBase" id="RU367011"/>
    </source>
</evidence>
<evidence type="ECO:0000256" key="12">
    <source>
        <dbReference type="SAM" id="MobiDB-lite"/>
    </source>
</evidence>
<keyword evidence="11" id="KW-0732">Signal</keyword>
<evidence type="ECO:0000259" key="13">
    <source>
        <dbReference type="PROSITE" id="PS51144"/>
    </source>
</evidence>
<dbReference type="PANTHER" id="PTHR18952:SF265">
    <property type="entry name" value="CARBONIC ANHYDRASE"/>
    <property type="match status" value="1"/>
</dbReference>
<dbReference type="GO" id="GO:0008270">
    <property type="term" value="F:zinc ion binding"/>
    <property type="evidence" value="ECO:0007669"/>
    <property type="project" value="UniProtKB-UniRule"/>
</dbReference>
<keyword evidence="6 11" id="KW-0479">Metal-binding</keyword>
<dbReference type="GO" id="GO:0005576">
    <property type="term" value="C:extracellular region"/>
    <property type="evidence" value="ECO:0007669"/>
    <property type="project" value="UniProtKB-SubCell"/>
</dbReference>
<evidence type="ECO:0000256" key="4">
    <source>
        <dbReference type="ARBA" id="ARBA00012925"/>
    </source>
</evidence>
<evidence type="ECO:0000256" key="2">
    <source>
        <dbReference type="ARBA" id="ARBA00004613"/>
    </source>
</evidence>
<feature type="compositionally biased region" description="Basic and acidic residues" evidence="12">
    <location>
        <begin position="375"/>
        <end position="384"/>
    </location>
</feature>
<dbReference type="Proteomes" id="UP000507470">
    <property type="component" value="Unassembled WGS sequence"/>
</dbReference>
<protein>
    <recommendedName>
        <fullName evidence="4 11">Carbonic anhydrase</fullName>
        <ecNumber evidence="4 11">4.2.1.1</ecNumber>
    </recommendedName>
</protein>
<dbReference type="SUPFAM" id="SSF51069">
    <property type="entry name" value="Carbonic anhydrase"/>
    <property type="match status" value="1"/>
</dbReference>
<evidence type="ECO:0000313" key="15">
    <source>
        <dbReference type="Proteomes" id="UP000507470"/>
    </source>
</evidence>
<dbReference type="CDD" id="cd00326">
    <property type="entry name" value="alpha_CA"/>
    <property type="match status" value="1"/>
</dbReference>
<evidence type="ECO:0000256" key="3">
    <source>
        <dbReference type="ARBA" id="ARBA00010718"/>
    </source>
</evidence>
<gene>
    <name evidence="14" type="ORF">MCOR_38942</name>
</gene>
<reference evidence="14 15" key="1">
    <citation type="submission" date="2020-06" db="EMBL/GenBank/DDBJ databases">
        <authorList>
            <person name="Li R."/>
            <person name="Bekaert M."/>
        </authorList>
    </citation>
    <scope>NUCLEOTIDE SEQUENCE [LARGE SCALE GENOMIC DNA]</scope>
    <source>
        <strain evidence="15">wild</strain>
    </source>
</reference>
<dbReference type="SMART" id="SM01057">
    <property type="entry name" value="Carb_anhydrase"/>
    <property type="match status" value="1"/>
</dbReference>
<keyword evidence="8" id="KW-0325">Glycoprotein</keyword>
<feature type="signal peptide" evidence="11">
    <location>
        <begin position="1"/>
        <end position="21"/>
    </location>
</feature>
<dbReference type="AlphaFoldDB" id="A0A6J8DC39"/>
<keyword evidence="7 11" id="KW-0862">Zinc</keyword>
<evidence type="ECO:0000256" key="5">
    <source>
        <dbReference type="ARBA" id="ARBA00022525"/>
    </source>
</evidence>
<dbReference type="InterPro" id="IPR001148">
    <property type="entry name" value="CA_dom"/>
</dbReference>
<evidence type="ECO:0000256" key="9">
    <source>
        <dbReference type="ARBA" id="ARBA00023239"/>
    </source>
</evidence>
<sequence length="384" mass="43513">MKFIAAVTSFIFLIGSDFASGAVHTWGYHHGVHPEHWKDLYPTCGGKQQSPIDIKTSKVKTDRKLGKFDFSKLSSAQNVKLEITNNGHTVQVGLKGHGLEVCGGGLPGTYVVEQFYFHWGSEDKRGSEHEINGKHFSMEMHVVMHSDRFSSVNESMNSTNGLAVLGFLFDVGRHNHKFDEIINHLHDIQHKDDHVVLKSFSLTSLFPSTNCFYRYYGSLTTPPCYESVIWSIFKQHIYISEYQLNQFRHLGRTHFNGTGDLINNYRNPQPLNHRVVTSNCRQSSTCSCGKKSKTRRSKKSKSRSGKKSKSRSGKKSRSRRSKKSKSRSGKKSRSRSSKKSKSRSGKNSKSRSDIGSKTRSGIWSNTRSGIWLKIRRGDNDSDDR</sequence>
<comment type="similarity">
    <text evidence="3 11">Belongs to the alpha-carbonic anhydrase family.</text>
</comment>
<feature type="compositionally biased region" description="Basic residues" evidence="12">
    <location>
        <begin position="290"/>
        <end position="349"/>
    </location>
</feature>
<comment type="cofactor">
    <cofactor evidence="11">
        <name>Zn(2+)</name>
        <dbReference type="ChEBI" id="CHEBI:29105"/>
    </cofactor>
</comment>
<evidence type="ECO:0000256" key="7">
    <source>
        <dbReference type="ARBA" id="ARBA00022833"/>
    </source>
</evidence>
<name>A0A6J8DC39_MYTCO</name>
<dbReference type="InterPro" id="IPR018338">
    <property type="entry name" value="Carbonic_anhydrase_a-class_CS"/>
</dbReference>
<dbReference type="PROSITE" id="PS00162">
    <property type="entry name" value="ALPHA_CA_1"/>
    <property type="match status" value="1"/>
</dbReference>
<accession>A0A6J8DC39</accession>
<dbReference type="EC" id="4.2.1.1" evidence="4 11"/>
<dbReference type="Gene3D" id="3.10.200.10">
    <property type="entry name" value="Alpha carbonic anhydrase"/>
    <property type="match status" value="1"/>
</dbReference>
<keyword evidence="9 11" id="KW-0456">Lyase</keyword>
<evidence type="ECO:0000256" key="8">
    <source>
        <dbReference type="ARBA" id="ARBA00023180"/>
    </source>
</evidence>
<dbReference type="EMBL" id="CACVKT020007113">
    <property type="protein sequence ID" value="CAC5405231.1"/>
    <property type="molecule type" value="Genomic_DNA"/>
</dbReference>
<feature type="region of interest" description="Disordered" evidence="12">
    <location>
        <begin position="282"/>
        <end position="384"/>
    </location>
</feature>
<evidence type="ECO:0000256" key="6">
    <source>
        <dbReference type="ARBA" id="ARBA00022723"/>
    </source>
</evidence>
<dbReference type="GO" id="GO:0004089">
    <property type="term" value="F:carbonate dehydratase activity"/>
    <property type="evidence" value="ECO:0007669"/>
    <property type="project" value="UniProtKB-UniRule"/>
</dbReference>